<evidence type="ECO:0000313" key="3">
    <source>
        <dbReference type="Proteomes" id="UP000092993"/>
    </source>
</evidence>
<dbReference type="EMBL" id="LUGG01000047">
    <property type="protein sequence ID" value="OBZ65225.1"/>
    <property type="molecule type" value="Genomic_DNA"/>
</dbReference>
<name>A0A1C7LKD9_GRIFR</name>
<comment type="caution">
    <text evidence="2">The sequence shown here is derived from an EMBL/GenBank/DDBJ whole genome shotgun (WGS) entry which is preliminary data.</text>
</comment>
<feature type="region of interest" description="Disordered" evidence="1">
    <location>
        <begin position="46"/>
        <end position="67"/>
    </location>
</feature>
<evidence type="ECO:0000313" key="2">
    <source>
        <dbReference type="EMBL" id="OBZ65225.1"/>
    </source>
</evidence>
<dbReference type="AlphaFoldDB" id="A0A1C7LKD9"/>
<keyword evidence="3" id="KW-1185">Reference proteome</keyword>
<evidence type="ECO:0000256" key="1">
    <source>
        <dbReference type="SAM" id="MobiDB-lite"/>
    </source>
</evidence>
<sequence>MGKWRKVEAHATTRLQTTLDFHVSPSPLYIPPPNVSLHFRSHPPQWQTKLMHPLPPPMTPAQVPKTD</sequence>
<reference evidence="2 3" key="1">
    <citation type="submission" date="2016-03" db="EMBL/GenBank/DDBJ databases">
        <title>Whole genome sequencing of Grifola frondosa 9006-11.</title>
        <authorList>
            <person name="Min B."/>
            <person name="Park H."/>
            <person name="Kim J.-G."/>
            <person name="Cho H."/>
            <person name="Oh Y.-L."/>
            <person name="Kong W.-S."/>
            <person name="Choi I.-G."/>
        </authorList>
    </citation>
    <scope>NUCLEOTIDE SEQUENCE [LARGE SCALE GENOMIC DNA]</scope>
    <source>
        <strain evidence="2 3">9006-11</strain>
    </source>
</reference>
<dbReference type="Proteomes" id="UP000092993">
    <property type="component" value="Unassembled WGS sequence"/>
</dbReference>
<protein>
    <submittedName>
        <fullName evidence="2">Uncharacterized protein</fullName>
    </submittedName>
</protein>
<proteinExistence type="predicted"/>
<accession>A0A1C7LKD9</accession>
<gene>
    <name evidence="2" type="ORF">A0H81_14690</name>
</gene>
<organism evidence="2 3">
    <name type="scientific">Grifola frondosa</name>
    <name type="common">Maitake</name>
    <name type="synonym">Polyporus frondosus</name>
    <dbReference type="NCBI Taxonomy" id="5627"/>
    <lineage>
        <taxon>Eukaryota</taxon>
        <taxon>Fungi</taxon>
        <taxon>Dikarya</taxon>
        <taxon>Basidiomycota</taxon>
        <taxon>Agaricomycotina</taxon>
        <taxon>Agaricomycetes</taxon>
        <taxon>Polyporales</taxon>
        <taxon>Grifolaceae</taxon>
        <taxon>Grifola</taxon>
    </lineage>
</organism>